<sequence length="168" mass="19398">MVEQLPTFPSLKSSLYRQREDLIPHLPTSLLNIDLQDEWTQTTEAERFLLINAGTYDKILVFATDNNLQHMAKNDNNTIYDDGTFCTCPSIFEQLYTLIDVPTGFCTITWESQSTSIPDSSHYLRLKTACTQLWNQYQTEGPRTTNHLEGWHSGLKKMIQVPHPTTEW</sequence>
<reference evidence="1" key="1">
    <citation type="submission" date="2021-03" db="EMBL/GenBank/DDBJ databases">
        <authorList>
            <person name="Bekaert M."/>
        </authorList>
    </citation>
    <scope>NUCLEOTIDE SEQUENCE</scope>
</reference>
<dbReference type="AlphaFoldDB" id="A0A8S3VST7"/>
<evidence type="ECO:0008006" key="3">
    <source>
        <dbReference type="Google" id="ProtNLM"/>
    </source>
</evidence>
<keyword evidence="2" id="KW-1185">Reference proteome</keyword>
<dbReference type="EMBL" id="CAJPWZ010003335">
    <property type="protein sequence ID" value="CAG2257936.1"/>
    <property type="molecule type" value="Genomic_DNA"/>
</dbReference>
<evidence type="ECO:0000313" key="1">
    <source>
        <dbReference type="EMBL" id="CAG2257936.1"/>
    </source>
</evidence>
<name>A0A8S3VST7_MYTED</name>
<comment type="caution">
    <text evidence="1">The sequence shown here is derived from an EMBL/GenBank/DDBJ whole genome shotgun (WGS) entry which is preliminary data.</text>
</comment>
<protein>
    <recommendedName>
        <fullName evidence="3">MULE transposase domain-containing protein</fullName>
    </recommendedName>
</protein>
<proteinExistence type="predicted"/>
<gene>
    <name evidence="1" type="ORF">MEDL_69251</name>
</gene>
<dbReference type="Proteomes" id="UP000683360">
    <property type="component" value="Unassembled WGS sequence"/>
</dbReference>
<accession>A0A8S3VST7</accession>
<evidence type="ECO:0000313" key="2">
    <source>
        <dbReference type="Proteomes" id="UP000683360"/>
    </source>
</evidence>
<dbReference type="OrthoDB" id="6154864at2759"/>
<organism evidence="1 2">
    <name type="scientific">Mytilus edulis</name>
    <name type="common">Blue mussel</name>
    <dbReference type="NCBI Taxonomy" id="6550"/>
    <lineage>
        <taxon>Eukaryota</taxon>
        <taxon>Metazoa</taxon>
        <taxon>Spiralia</taxon>
        <taxon>Lophotrochozoa</taxon>
        <taxon>Mollusca</taxon>
        <taxon>Bivalvia</taxon>
        <taxon>Autobranchia</taxon>
        <taxon>Pteriomorphia</taxon>
        <taxon>Mytilida</taxon>
        <taxon>Mytiloidea</taxon>
        <taxon>Mytilidae</taxon>
        <taxon>Mytilinae</taxon>
        <taxon>Mytilus</taxon>
    </lineage>
</organism>